<dbReference type="SUPFAM" id="SSF69742">
    <property type="entry name" value="Glutamyl tRNA-reductase catalytic, N-terminal domain"/>
    <property type="match status" value="1"/>
</dbReference>
<comment type="subunit">
    <text evidence="8">Homodimer.</text>
</comment>
<dbReference type="HAMAP" id="MF_00087">
    <property type="entry name" value="Glu_tRNA_reductase"/>
    <property type="match status" value="1"/>
</dbReference>
<evidence type="ECO:0000256" key="8">
    <source>
        <dbReference type="HAMAP-Rule" id="MF_00087"/>
    </source>
</evidence>
<comment type="domain">
    <text evidence="8">Possesses an unusual extended V-shaped dimeric structure with each monomer consisting of three distinct domains arranged along a curved 'spinal' alpha-helix. The N-terminal catalytic domain specifically recognizes the glutamate moiety of the substrate. The second domain is the NADPH-binding domain, and the third C-terminal domain is responsible for dimerization.</text>
</comment>
<dbReference type="InterPro" id="IPR015895">
    <property type="entry name" value="4pyrrol_synth_GluRdtase_N"/>
</dbReference>
<reference evidence="17 18" key="1">
    <citation type="submission" date="2020-02" db="EMBL/GenBank/DDBJ databases">
        <title>Complete genome sequence of the novel Campylobacter species Candidatus Campylobacter infans.</title>
        <authorList>
            <person name="Duim B."/>
            <person name="Zomer A."/>
            <person name="van der Graaf L."/>
            <person name="Wagenaar J."/>
        </authorList>
    </citation>
    <scope>NUCLEOTIDE SEQUENCE [LARGE SCALE GENOMIC DNA]</scope>
    <source>
        <strain evidence="17 18">19S00001</strain>
    </source>
</reference>
<feature type="binding site" evidence="8 10">
    <location>
        <position position="110"/>
    </location>
    <ligand>
        <name>substrate</name>
    </ligand>
</feature>
<dbReference type="InterPro" id="IPR036453">
    <property type="entry name" value="GluRdtase_dimer_dom_sf"/>
</dbReference>
<evidence type="ECO:0000256" key="2">
    <source>
        <dbReference type="ARBA" id="ARBA00005916"/>
    </source>
</evidence>
<comment type="similarity">
    <text evidence="2 8 13">Belongs to the glutamyl-tRNA reductase family.</text>
</comment>
<dbReference type="PANTHER" id="PTHR43120:SF1">
    <property type="entry name" value="GLUTAMYL-TRNA REDUCTASE 1, CHLOROPLASTIC"/>
    <property type="match status" value="1"/>
</dbReference>
<feature type="binding site" evidence="8 10">
    <location>
        <begin position="50"/>
        <end position="53"/>
    </location>
    <ligand>
        <name>substrate</name>
    </ligand>
</feature>
<keyword evidence="4 8" id="KW-0521">NADP</keyword>
<dbReference type="UniPathway" id="UPA00251">
    <property type="reaction ID" value="UER00316"/>
</dbReference>
<feature type="binding site" evidence="8 10">
    <location>
        <begin position="115"/>
        <end position="117"/>
    </location>
    <ligand>
        <name>substrate</name>
    </ligand>
</feature>
<gene>
    <name evidence="8 17" type="primary">hemA</name>
    <name evidence="17" type="ORF">CINF_0938</name>
</gene>
<evidence type="ECO:0000256" key="1">
    <source>
        <dbReference type="ARBA" id="ARBA00005059"/>
    </source>
</evidence>
<dbReference type="GO" id="GO:0006782">
    <property type="term" value="P:protoporphyrinogen IX biosynthetic process"/>
    <property type="evidence" value="ECO:0007669"/>
    <property type="project" value="UniProtKB-UniRule"/>
</dbReference>
<dbReference type="Gene3D" id="3.30.460.30">
    <property type="entry name" value="Glutamyl-tRNA reductase, N-terminal domain"/>
    <property type="match status" value="1"/>
</dbReference>
<dbReference type="Pfam" id="PF05201">
    <property type="entry name" value="GlutR_N"/>
    <property type="match status" value="1"/>
</dbReference>
<evidence type="ECO:0000256" key="13">
    <source>
        <dbReference type="RuleBase" id="RU000584"/>
    </source>
</evidence>
<keyword evidence="6 8" id="KW-0627">Porphyrin biosynthesis</keyword>
<dbReference type="EMBL" id="CP049075">
    <property type="protein sequence ID" value="QLI05443.1"/>
    <property type="molecule type" value="Genomic_DNA"/>
</dbReference>
<dbReference type="Gene3D" id="3.40.50.720">
    <property type="entry name" value="NAD(P)-binding Rossmann-like Domain"/>
    <property type="match status" value="1"/>
</dbReference>
<dbReference type="NCBIfam" id="TIGR01035">
    <property type="entry name" value="hemA"/>
    <property type="match status" value="1"/>
</dbReference>
<proteinExistence type="inferred from homology"/>
<evidence type="ECO:0000259" key="14">
    <source>
        <dbReference type="Pfam" id="PF00745"/>
    </source>
</evidence>
<evidence type="ECO:0000256" key="10">
    <source>
        <dbReference type="PIRSR" id="PIRSR000445-2"/>
    </source>
</evidence>
<dbReference type="InterPro" id="IPR036343">
    <property type="entry name" value="GluRdtase_N_sf"/>
</dbReference>
<comment type="catalytic activity">
    <reaction evidence="7 8 13">
        <text>(S)-4-amino-5-oxopentanoate + tRNA(Glu) + NADP(+) = L-glutamyl-tRNA(Glu) + NADPH + H(+)</text>
        <dbReference type="Rhea" id="RHEA:12344"/>
        <dbReference type="Rhea" id="RHEA-COMP:9663"/>
        <dbReference type="Rhea" id="RHEA-COMP:9680"/>
        <dbReference type="ChEBI" id="CHEBI:15378"/>
        <dbReference type="ChEBI" id="CHEBI:57501"/>
        <dbReference type="ChEBI" id="CHEBI:57783"/>
        <dbReference type="ChEBI" id="CHEBI:58349"/>
        <dbReference type="ChEBI" id="CHEBI:78442"/>
        <dbReference type="ChEBI" id="CHEBI:78520"/>
        <dbReference type="EC" id="1.2.1.70"/>
    </reaction>
</comment>
<dbReference type="EC" id="1.2.1.70" evidence="3 8"/>
<feature type="domain" description="Glutamyl-tRNA reductase N-terminal" evidence="16">
    <location>
        <begin position="8"/>
        <end position="157"/>
    </location>
</feature>
<keyword evidence="5 8" id="KW-0560">Oxidoreductase</keyword>
<evidence type="ECO:0000259" key="15">
    <source>
        <dbReference type="Pfam" id="PF01488"/>
    </source>
</evidence>
<dbReference type="Pfam" id="PF00745">
    <property type="entry name" value="GlutR_dimer"/>
    <property type="match status" value="1"/>
</dbReference>
<evidence type="ECO:0000313" key="17">
    <source>
        <dbReference type="EMBL" id="QLI05443.1"/>
    </source>
</evidence>
<organism evidence="17 18">
    <name type="scientific">Candidatus Campylobacter infans</name>
    <dbReference type="NCBI Taxonomy" id="2561898"/>
    <lineage>
        <taxon>Bacteria</taxon>
        <taxon>Pseudomonadati</taxon>
        <taxon>Campylobacterota</taxon>
        <taxon>Epsilonproteobacteria</taxon>
        <taxon>Campylobacterales</taxon>
        <taxon>Campylobacteraceae</taxon>
        <taxon>Campylobacter</taxon>
    </lineage>
</organism>
<sequence>MHYLIASWTHKNTDIKLREKLALNDEGKQKEILRLVCANSNISEAMALSTCNRVEIIVCADDIKKATKHIFNSLSLLSQVSPQILQYRATIYENEGAVHHLFSVASSLDSLVVGENQIPGQLKKAFKFAYNSANAAGGIFSLIHFALKTAANVKNLTQISKNPVSVSSVAVIKAKQIYEQINKSLNGANALVIGAGQMASLVCKHLIANNTNITLVNRTAQKAQNLAQNLNGVIKVEDFSKLDELLNSHRLIFVATSACEAIIKDELIRPCEFRRYIFDICVPRNVALSEQDNVEVFFVDDLDEIVRQNLELRQDQANEAYAIVRAGVVEFYKWLKAKNSAPAIKALRDKARQVCEQELKIAIKKGYLKKSDEIEAKKLLHQAFKAFLHSPSVALKTLNDKTTLNALETLFDIKIKNDDEIV</sequence>
<evidence type="ECO:0000256" key="3">
    <source>
        <dbReference type="ARBA" id="ARBA00012970"/>
    </source>
</evidence>
<dbReference type="Pfam" id="PF01488">
    <property type="entry name" value="Shikimate_DH"/>
    <property type="match status" value="1"/>
</dbReference>
<feature type="site" description="Important for activity" evidence="8 12">
    <location>
        <position position="100"/>
    </location>
</feature>
<evidence type="ECO:0000256" key="5">
    <source>
        <dbReference type="ARBA" id="ARBA00023002"/>
    </source>
</evidence>
<comment type="miscellaneous">
    <text evidence="8">During catalysis, the active site Cys acts as a nucleophile attacking the alpha-carbonyl group of tRNA-bound glutamate with the formation of a thioester intermediate between enzyme and glutamate, and the concomitant release of tRNA(Glu). The thioester intermediate is finally reduced by direct hydride transfer from NADPH, to form the product GSA.</text>
</comment>
<dbReference type="CDD" id="cd05213">
    <property type="entry name" value="NAD_bind_Glutamyl_tRNA_reduct"/>
    <property type="match status" value="1"/>
</dbReference>
<name>A0A7H9CH35_9BACT</name>
<feature type="domain" description="Tetrapyrrole biosynthesis glutamyl-tRNA reductase dimerisation" evidence="14">
    <location>
        <begin position="319"/>
        <end position="413"/>
    </location>
</feature>
<dbReference type="InterPro" id="IPR000343">
    <property type="entry name" value="4pyrrol_synth_GluRdtase"/>
</dbReference>
<dbReference type="GO" id="GO:0050661">
    <property type="term" value="F:NADP binding"/>
    <property type="evidence" value="ECO:0007669"/>
    <property type="project" value="InterPro"/>
</dbReference>
<dbReference type="InterPro" id="IPR015896">
    <property type="entry name" value="4pyrrol_synth_GluRdtase_dimer"/>
</dbReference>
<dbReference type="KEGG" id="cinf:CINF_0938"/>
<feature type="binding site" evidence="8 11">
    <location>
        <begin position="194"/>
        <end position="199"/>
    </location>
    <ligand>
        <name>NADP(+)</name>
        <dbReference type="ChEBI" id="CHEBI:58349"/>
    </ligand>
</feature>
<protein>
    <recommendedName>
        <fullName evidence="3 8">Glutamyl-tRNA reductase</fullName>
        <shortName evidence="8">GluTR</shortName>
        <ecNumber evidence="3 8">1.2.1.70</ecNumber>
    </recommendedName>
</protein>
<dbReference type="Proteomes" id="UP000509414">
    <property type="component" value="Chromosome"/>
</dbReference>
<evidence type="ECO:0000259" key="16">
    <source>
        <dbReference type="Pfam" id="PF05201"/>
    </source>
</evidence>
<comment type="function">
    <text evidence="8">Catalyzes the NADPH-dependent reduction of glutamyl-tRNA(Glu) to glutamate 1-semialdehyde (GSA).</text>
</comment>
<evidence type="ECO:0000313" key="18">
    <source>
        <dbReference type="Proteomes" id="UP000509414"/>
    </source>
</evidence>
<comment type="pathway">
    <text evidence="1 8 13">Porphyrin-containing compound metabolism; protoporphyrin-IX biosynthesis; 5-aminolevulinate from L-glutamyl-tRNA(Glu): step 1/2.</text>
</comment>
<keyword evidence="18" id="KW-1185">Reference proteome</keyword>
<dbReference type="RefSeq" id="WP_179974668.1">
    <property type="nucleotide sequence ID" value="NZ_CP049075.1"/>
</dbReference>
<dbReference type="InterPro" id="IPR036291">
    <property type="entry name" value="NAD(P)-bd_dom_sf"/>
</dbReference>
<dbReference type="SUPFAM" id="SSF51735">
    <property type="entry name" value="NAD(P)-binding Rossmann-fold domains"/>
    <property type="match status" value="1"/>
</dbReference>
<evidence type="ECO:0000256" key="6">
    <source>
        <dbReference type="ARBA" id="ARBA00023244"/>
    </source>
</evidence>
<evidence type="ECO:0000256" key="7">
    <source>
        <dbReference type="ARBA" id="ARBA00047464"/>
    </source>
</evidence>
<evidence type="ECO:0000256" key="12">
    <source>
        <dbReference type="PIRSR" id="PIRSR000445-4"/>
    </source>
</evidence>
<evidence type="ECO:0000256" key="11">
    <source>
        <dbReference type="PIRSR" id="PIRSR000445-3"/>
    </source>
</evidence>
<evidence type="ECO:0000256" key="9">
    <source>
        <dbReference type="PIRSR" id="PIRSR000445-1"/>
    </source>
</evidence>
<feature type="domain" description="Quinate/shikimate 5-dehydrogenase/glutamyl-tRNA reductase" evidence="15">
    <location>
        <begin position="179"/>
        <end position="305"/>
    </location>
</feature>
<dbReference type="InterPro" id="IPR006151">
    <property type="entry name" value="Shikm_DH/Glu-tRNA_Rdtase"/>
</dbReference>
<feature type="active site" description="Nucleophile" evidence="8 9">
    <location>
        <position position="51"/>
    </location>
</feature>
<dbReference type="GO" id="GO:0008883">
    <property type="term" value="F:glutamyl-tRNA reductase activity"/>
    <property type="evidence" value="ECO:0007669"/>
    <property type="project" value="UniProtKB-UniRule"/>
</dbReference>
<dbReference type="SUPFAM" id="SSF69075">
    <property type="entry name" value="Glutamyl tRNA-reductase dimerization domain"/>
    <property type="match status" value="1"/>
</dbReference>
<evidence type="ECO:0000256" key="4">
    <source>
        <dbReference type="ARBA" id="ARBA00022857"/>
    </source>
</evidence>
<accession>A0A7H9CH35</accession>
<dbReference type="AlphaFoldDB" id="A0A7H9CH35"/>
<dbReference type="PIRSF" id="PIRSF000445">
    <property type="entry name" value="4pyrrol_synth_GluRdtase"/>
    <property type="match status" value="1"/>
</dbReference>
<feature type="binding site" evidence="8 10">
    <location>
        <position position="121"/>
    </location>
    <ligand>
        <name>substrate</name>
    </ligand>
</feature>
<dbReference type="PANTHER" id="PTHR43120">
    <property type="entry name" value="GLUTAMYL-TRNA REDUCTASE 1, CHLOROPLASTIC"/>
    <property type="match status" value="1"/>
</dbReference>